<protein>
    <submittedName>
        <fullName evidence="2">Uncharacterized protein</fullName>
    </submittedName>
</protein>
<keyword evidence="1" id="KW-0812">Transmembrane</keyword>
<feature type="transmembrane region" description="Helical" evidence="1">
    <location>
        <begin position="106"/>
        <end position="126"/>
    </location>
</feature>
<dbReference type="STRING" id="7398.A0A1A9ZK75"/>
<evidence type="ECO:0000256" key="1">
    <source>
        <dbReference type="SAM" id="Phobius"/>
    </source>
</evidence>
<evidence type="ECO:0000313" key="2">
    <source>
        <dbReference type="EnsemblMetazoa" id="GPAI017416-PA"/>
    </source>
</evidence>
<feature type="transmembrane region" description="Helical" evidence="1">
    <location>
        <begin position="132"/>
        <end position="159"/>
    </location>
</feature>
<evidence type="ECO:0000313" key="3">
    <source>
        <dbReference type="Proteomes" id="UP000092445"/>
    </source>
</evidence>
<feature type="transmembrane region" description="Helical" evidence="1">
    <location>
        <begin position="82"/>
        <end position="99"/>
    </location>
</feature>
<keyword evidence="3" id="KW-1185">Reference proteome</keyword>
<name>A0A1A9ZK75_GLOPL</name>
<keyword evidence="1" id="KW-1133">Transmembrane helix</keyword>
<dbReference type="EnsemblMetazoa" id="GPAI017416-RA">
    <property type="protein sequence ID" value="GPAI017416-PA"/>
    <property type="gene ID" value="GPAI017416"/>
</dbReference>
<keyword evidence="1" id="KW-0472">Membrane</keyword>
<feature type="transmembrane region" description="Helical" evidence="1">
    <location>
        <begin position="12"/>
        <end position="37"/>
    </location>
</feature>
<proteinExistence type="predicted"/>
<dbReference type="AlphaFoldDB" id="A0A1A9ZK75"/>
<accession>A0A1A9ZK75</accession>
<organism evidence="2 3">
    <name type="scientific">Glossina pallidipes</name>
    <name type="common">Tsetse fly</name>
    <dbReference type="NCBI Taxonomy" id="7398"/>
    <lineage>
        <taxon>Eukaryota</taxon>
        <taxon>Metazoa</taxon>
        <taxon>Ecdysozoa</taxon>
        <taxon>Arthropoda</taxon>
        <taxon>Hexapoda</taxon>
        <taxon>Insecta</taxon>
        <taxon>Pterygota</taxon>
        <taxon>Neoptera</taxon>
        <taxon>Endopterygota</taxon>
        <taxon>Diptera</taxon>
        <taxon>Brachycera</taxon>
        <taxon>Muscomorpha</taxon>
        <taxon>Hippoboscoidea</taxon>
        <taxon>Glossinidae</taxon>
        <taxon>Glossina</taxon>
    </lineage>
</organism>
<dbReference type="VEuPathDB" id="VectorBase:GPAI017416"/>
<reference evidence="2" key="2">
    <citation type="submission" date="2020-05" db="UniProtKB">
        <authorList>
            <consortium name="EnsemblMetazoa"/>
        </authorList>
    </citation>
    <scope>IDENTIFICATION</scope>
    <source>
        <strain evidence="2">IAEA</strain>
    </source>
</reference>
<sequence>MNQGRSLFKKPYVVPFLSSCVVMSGLFFLGNGMGIWFTDLRNRRIDKDLELYTICANMGRFKKFYSEVDGCQVTLQSFHDSMLLGATYLIMFTGVALLLGNVSPKIIIVALQILCFPLGGVLPWITHESATAVIFIIFLAIPNCLIALVSGIVIEFTSVDLRDSTFKRKGLQKMFKVQFYNCEGMLIISERRQDSGLEEHPQT</sequence>
<reference evidence="3" key="1">
    <citation type="submission" date="2014-03" db="EMBL/GenBank/DDBJ databases">
        <authorList>
            <person name="Aksoy S."/>
            <person name="Warren W."/>
            <person name="Wilson R.K."/>
        </authorList>
    </citation>
    <scope>NUCLEOTIDE SEQUENCE [LARGE SCALE GENOMIC DNA]</scope>
    <source>
        <strain evidence="3">IAEA</strain>
    </source>
</reference>
<dbReference type="Proteomes" id="UP000092445">
    <property type="component" value="Unassembled WGS sequence"/>
</dbReference>